<organism evidence="2 3">
    <name type="scientific">Acrodontium crateriforme</name>
    <dbReference type="NCBI Taxonomy" id="150365"/>
    <lineage>
        <taxon>Eukaryota</taxon>
        <taxon>Fungi</taxon>
        <taxon>Dikarya</taxon>
        <taxon>Ascomycota</taxon>
        <taxon>Pezizomycotina</taxon>
        <taxon>Dothideomycetes</taxon>
        <taxon>Dothideomycetidae</taxon>
        <taxon>Mycosphaerellales</taxon>
        <taxon>Teratosphaeriaceae</taxon>
        <taxon>Acrodontium</taxon>
    </lineage>
</organism>
<keyword evidence="1" id="KW-0732">Signal</keyword>
<evidence type="ECO:0000256" key="1">
    <source>
        <dbReference type="SAM" id="SignalP"/>
    </source>
</evidence>
<dbReference type="Proteomes" id="UP001303373">
    <property type="component" value="Chromosome 7"/>
</dbReference>
<reference evidence="2 3" key="1">
    <citation type="submission" date="2023-11" db="EMBL/GenBank/DDBJ databases">
        <title>An acidophilic fungus is an integral part of prey digestion in a carnivorous sundew plant.</title>
        <authorList>
            <person name="Tsai I.J."/>
        </authorList>
    </citation>
    <scope>NUCLEOTIDE SEQUENCE [LARGE SCALE GENOMIC DNA]</scope>
    <source>
        <strain evidence="2">169a</strain>
    </source>
</reference>
<proteinExistence type="predicted"/>
<sequence length="327" mass="36011">MTWFNPHSDLVALSIVTRLTTQTSAWDFTPLPQTEATPINPNFPYAQDGHHPNATRSFPFQFPGQSDPWTLRINITESKAPGVTSIDYSNGIFQNRTTTSNPRILTSSFDFSWSGNGTLNETVVPMFANNATQPRFCLYVEGVEFSARVTNAYKGGSSNSSCDDAFGAVCAKAIVAEVDARAANQSQVLDGCPFDWFFNEIEECKDVFTGQGTAVASSRSSFEYLNNTSDGYNHSVTWPDRQSGDGFYYRFSDAYEAGNQTYFEAKTNRLNMVIVTAESTSLMCMRVNDTLQLKQGDPGTHSSAPGRKIQFSMWAVVGLAVAFFVCA</sequence>
<protein>
    <submittedName>
        <fullName evidence="2">Uncharacterized protein</fullName>
    </submittedName>
</protein>
<dbReference type="AlphaFoldDB" id="A0AAQ3M6Z3"/>
<evidence type="ECO:0000313" key="2">
    <source>
        <dbReference type="EMBL" id="WPH02062.1"/>
    </source>
</evidence>
<accession>A0AAQ3M6Z3</accession>
<feature type="chain" id="PRO_5042980485" evidence="1">
    <location>
        <begin position="26"/>
        <end position="327"/>
    </location>
</feature>
<keyword evidence="3" id="KW-1185">Reference proteome</keyword>
<feature type="signal peptide" evidence="1">
    <location>
        <begin position="1"/>
        <end position="25"/>
    </location>
</feature>
<evidence type="ECO:0000313" key="3">
    <source>
        <dbReference type="Proteomes" id="UP001303373"/>
    </source>
</evidence>
<name>A0AAQ3M6Z3_9PEZI</name>
<gene>
    <name evidence="2" type="ORF">R9X50_00491700</name>
</gene>
<dbReference type="EMBL" id="CP138586">
    <property type="protein sequence ID" value="WPH02062.1"/>
    <property type="molecule type" value="Genomic_DNA"/>
</dbReference>